<evidence type="ECO:0000256" key="4">
    <source>
        <dbReference type="ARBA" id="ARBA00022989"/>
    </source>
</evidence>
<feature type="transmembrane region" description="Helical" evidence="6">
    <location>
        <begin position="224"/>
        <end position="247"/>
    </location>
</feature>
<dbReference type="InterPro" id="IPR045214">
    <property type="entry name" value="Surf1/Surf4"/>
</dbReference>
<dbReference type="PANTHER" id="PTHR23427">
    <property type="entry name" value="SURFEIT LOCUS PROTEIN"/>
    <property type="match status" value="1"/>
</dbReference>
<gene>
    <name evidence="8" type="ORF">SAMN06265174_101570</name>
</gene>
<keyword evidence="5 6" id="KW-0472">Membrane</keyword>
<sequence length="332" mass="37009">MPTVLPSPPTVNGVQRVFRVMTPGWLISFIAVALFVYTCFTLLAPWQLGKNEDLKTRNSQLLHSVEADPVPLTELTARDAPLDESEWHRVTVTGRYLPEDEVLLRQQAVDGEQVYQVLTAFRTEGGDDLLINRGWVRVGENNTVPTYPAAVADPVTITARLRMPTDTPAEPIVLHDRHMVRSIETSTIGRVLDLDLAGYHLQLPGGQPGSLEPTPIPEVEAGSYLSYGLQWLAFGVLAPIGLGYFLWSEIRERRRQRSQGNDEQGSLGDGAVGPGDRDIDPDVVSGHIAEVDAATEAVAHDRLVTMTVRDRYGTRFEAERRRRLRPRNRLDY</sequence>
<dbReference type="Proteomes" id="UP000315460">
    <property type="component" value="Unassembled WGS sequence"/>
</dbReference>
<organism evidence="8 9">
    <name type="scientific">Dietzia kunjamensis subsp. schimae</name>
    <dbReference type="NCBI Taxonomy" id="498198"/>
    <lineage>
        <taxon>Bacteria</taxon>
        <taxon>Bacillati</taxon>
        <taxon>Actinomycetota</taxon>
        <taxon>Actinomycetes</taxon>
        <taxon>Mycobacteriales</taxon>
        <taxon>Dietziaceae</taxon>
        <taxon>Dietzia</taxon>
    </lineage>
</organism>
<dbReference type="Pfam" id="PF02104">
    <property type="entry name" value="SURF1"/>
    <property type="match status" value="1"/>
</dbReference>
<evidence type="ECO:0000256" key="3">
    <source>
        <dbReference type="ARBA" id="ARBA00022692"/>
    </source>
</evidence>
<reference evidence="8 9" key="1">
    <citation type="submission" date="2017-05" db="EMBL/GenBank/DDBJ databases">
        <authorList>
            <person name="Varghese N."/>
            <person name="Submissions S."/>
        </authorList>
    </citation>
    <scope>NUCLEOTIDE SEQUENCE [LARGE SCALE GENOMIC DNA]</scope>
    <source>
        <strain evidence="8 9">DSM 45139</strain>
    </source>
</reference>
<evidence type="ECO:0000256" key="1">
    <source>
        <dbReference type="ARBA" id="ARBA00004370"/>
    </source>
</evidence>
<protein>
    <recommendedName>
        <fullName evidence="6">SURF1-like protein</fullName>
    </recommendedName>
</protein>
<dbReference type="PANTHER" id="PTHR23427:SF2">
    <property type="entry name" value="SURFEIT LOCUS PROTEIN 1"/>
    <property type="match status" value="1"/>
</dbReference>
<evidence type="ECO:0000256" key="6">
    <source>
        <dbReference type="RuleBase" id="RU363076"/>
    </source>
</evidence>
<keyword evidence="4 6" id="KW-1133">Transmembrane helix</keyword>
<evidence type="ECO:0000313" key="8">
    <source>
        <dbReference type="EMBL" id="SMO42727.1"/>
    </source>
</evidence>
<comment type="caution">
    <text evidence="8">The sequence shown here is derived from an EMBL/GenBank/DDBJ whole genome shotgun (WGS) entry which is preliminary data.</text>
</comment>
<dbReference type="InterPro" id="IPR002994">
    <property type="entry name" value="Surf1/Shy1"/>
</dbReference>
<dbReference type="RefSeq" id="WP_187352351.1">
    <property type="nucleotide sequence ID" value="NZ_BAAAQH010000004.1"/>
</dbReference>
<dbReference type="PROSITE" id="PS50895">
    <property type="entry name" value="SURF1"/>
    <property type="match status" value="1"/>
</dbReference>
<keyword evidence="3 6" id="KW-0812">Transmembrane</keyword>
<comment type="similarity">
    <text evidence="2 6">Belongs to the SURF1 family.</text>
</comment>
<evidence type="ECO:0000313" key="9">
    <source>
        <dbReference type="Proteomes" id="UP000315460"/>
    </source>
</evidence>
<evidence type="ECO:0000256" key="7">
    <source>
        <dbReference type="SAM" id="MobiDB-lite"/>
    </source>
</evidence>
<comment type="subcellular location">
    <subcellularLocation>
        <location evidence="6">Cell membrane</location>
        <topology evidence="6">Multi-pass membrane protein</topology>
    </subcellularLocation>
    <subcellularLocation>
        <location evidence="1">Membrane</location>
    </subcellularLocation>
</comment>
<keyword evidence="9" id="KW-1185">Reference proteome</keyword>
<proteinExistence type="inferred from homology"/>
<feature type="region of interest" description="Disordered" evidence="7">
    <location>
        <begin position="256"/>
        <end position="282"/>
    </location>
</feature>
<dbReference type="CDD" id="cd06662">
    <property type="entry name" value="SURF1"/>
    <property type="match status" value="1"/>
</dbReference>
<dbReference type="EMBL" id="FXTG01000001">
    <property type="protein sequence ID" value="SMO42727.1"/>
    <property type="molecule type" value="Genomic_DNA"/>
</dbReference>
<feature type="transmembrane region" description="Helical" evidence="6">
    <location>
        <begin position="25"/>
        <end position="48"/>
    </location>
</feature>
<keyword evidence="6" id="KW-1003">Cell membrane</keyword>
<name>A0ABY1MX56_9ACTN</name>
<accession>A0ABY1MX56</accession>
<evidence type="ECO:0000256" key="2">
    <source>
        <dbReference type="ARBA" id="ARBA00007165"/>
    </source>
</evidence>
<evidence type="ECO:0000256" key="5">
    <source>
        <dbReference type="ARBA" id="ARBA00023136"/>
    </source>
</evidence>